<dbReference type="FunFam" id="1.10.287.370:FF:000004">
    <property type="entry name" value="Probable prefoldin subunit 5"/>
    <property type="match status" value="1"/>
</dbReference>
<evidence type="ECO:0000256" key="2">
    <source>
        <dbReference type="ARBA" id="ARBA00023186"/>
    </source>
</evidence>
<dbReference type="GO" id="GO:0051082">
    <property type="term" value="F:unfolded protein binding"/>
    <property type="evidence" value="ECO:0007669"/>
    <property type="project" value="InterPro"/>
</dbReference>
<dbReference type="GO" id="GO:1990113">
    <property type="term" value="P:RNA polymerase I assembly"/>
    <property type="evidence" value="ECO:0007669"/>
    <property type="project" value="TreeGrafter"/>
</dbReference>
<dbReference type="SUPFAM" id="SSF46579">
    <property type="entry name" value="Prefoldin"/>
    <property type="match status" value="1"/>
</dbReference>
<dbReference type="RefSeq" id="XP_062626225.1">
    <property type="nucleotide sequence ID" value="XM_062770241.1"/>
</dbReference>
<evidence type="ECO:0000256" key="3">
    <source>
        <dbReference type="SAM" id="Coils"/>
    </source>
</evidence>
<dbReference type="GO" id="GO:0016272">
    <property type="term" value="C:prefoldin complex"/>
    <property type="evidence" value="ECO:0007669"/>
    <property type="project" value="InterPro"/>
</dbReference>
<organism evidence="4 5">
    <name type="scientific">Vanrija pseudolonga</name>
    <dbReference type="NCBI Taxonomy" id="143232"/>
    <lineage>
        <taxon>Eukaryota</taxon>
        <taxon>Fungi</taxon>
        <taxon>Dikarya</taxon>
        <taxon>Basidiomycota</taxon>
        <taxon>Agaricomycotina</taxon>
        <taxon>Tremellomycetes</taxon>
        <taxon>Trichosporonales</taxon>
        <taxon>Trichosporonaceae</taxon>
        <taxon>Vanrija</taxon>
    </lineage>
</organism>
<reference evidence="4" key="1">
    <citation type="submission" date="2023-10" db="EMBL/GenBank/DDBJ databases">
        <authorList>
            <person name="Noh H."/>
        </authorList>
    </citation>
    <scope>NUCLEOTIDE SEQUENCE</scope>
    <source>
        <strain evidence="4">DUCC4014</strain>
    </source>
</reference>
<keyword evidence="3" id="KW-0175">Coiled coil</keyword>
<dbReference type="Pfam" id="PF02996">
    <property type="entry name" value="Prefoldin"/>
    <property type="match status" value="1"/>
</dbReference>
<comment type="similarity">
    <text evidence="1">Belongs to the prefoldin subunit alpha family.</text>
</comment>
<accession>A0AAF0Y4K8</accession>
<feature type="coiled-coil region" evidence="3">
    <location>
        <begin position="125"/>
        <end position="152"/>
    </location>
</feature>
<dbReference type="GO" id="GO:0006457">
    <property type="term" value="P:protein folding"/>
    <property type="evidence" value="ECO:0007669"/>
    <property type="project" value="InterPro"/>
</dbReference>
<dbReference type="AlphaFoldDB" id="A0AAF0Y4K8"/>
<keyword evidence="5" id="KW-1185">Reference proteome</keyword>
<sequence>MGEQQIQITDLDPNQLQEVKKQLDEVGVDVSAVPPRLAHTHQELDHLTNSFGQLKQAQSKFRSCVADVDELTPASENKEVLIPLTSSLYVPGKLTDVSSVVVDVGTGYYVKKTRAEASAHYAAKAEFVGKNLETLQKTIERKQENVQSVVQVLQMKLQQQQGGQGQAKA</sequence>
<keyword evidence="2" id="KW-0143">Chaperone</keyword>
<dbReference type="Proteomes" id="UP000827549">
    <property type="component" value="Chromosome 3"/>
</dbReference>
<dbReference type="InterPro" id="IPR011599">
    <property type="entry name" value="PFD_alpha_archaea"/>
</dbReference>
<evidence type="ECO:0000256" key="1">
    <source>
        <dbReference type="ARBA" id="ARBA00010048"/>
    </source>
</evidence>
<dbReference type="GeneID" id="87806945"/>
<dbReference type="InterPro" id="IPR009053">
    <property type="entry name" value="Prefoldin"/>
</dbReference>
<dbReference type="NCBIfam" id="TIGR00293">
    <property type="entry name" value="prefoldin subunit alpha"/>
    <property type="match status" value="1"/>
</dbReference>
<dbReference type="PANTHER" id="PTHR12674">
    <property type="entry name" value="PREFOLDIN SUBUNIT 5"/>
    <property type="match status" value="1"/>
</dbReference>
<protein>
    <submittedName>
        <fullName evidence="4">Prefoldin subunit 5</fullName>
    </submittedName>
</protein>
<dbReference type="InterPro" id="IPR004127">
    <property type="entry name" value="Prefoldin_subunit_alpha"/>
</dbReference>
<dbReference type="GO" id="GO:0005737">
    <property type="term" value="C:cytoplasm"/>
    <property type="evidence" value="ECO:0007669"/>
    <property type="project" value="TreeGrafter"/>
</dbReference>
<proteinExistence type="inferred from homology"/>
<dbReference type="CDD" id="cd23157">
    <property type="entry name" value="Prefoldin_5"/>
    <property type="match status" value="1"/>
</dbReference>
<evidence type="ECO:0000313" key="5">
    <source>
        <dbReference type="Proteomes" id="UP000827549"/>
    </source>
</evidence>
<name>A0AAF0Y4K8_9TREE</name>
<dbReference type="PANTHER" id="PTHR12674:SF2">
    <property type="entry name" value="PREFOLDIN SUBUNIT 5"/>
    <property type="match status" value="1"/>
</dbReference>
<dbReference type="Gene3D" id="1.10.287.370">
    <property type="match status" value="1"/>
</dbReference>
<dbReference type="GO" id="GO:1990114">
    <property type="term" value="P:RNA polymerase II core complex assembly"/>
    <property type="evidence" value="ECO:0007669"/>
    <property type="project" value="TreeGrafter"/>
</dbReference>
<gene>
    <name evidence="4" type="primary">bob1</name>
    <name evidence="4" type="ORF">LOC62_03G003704</name>
</gene>
<evidence type="ECO:0000313" key="4">
    <source>
        <dbReference type="EMBL" id="WOO80193.1"/>
    </source>
</evidence>
<dbReference type="GO" id="GO:1990115">
    <property type="term" value="P:RNA polymerase III assembly"/>
    <property type="evidence" value="ECO:0007669"/>
    <property type="project" value="TreeGrafter"/>
</dbReference>
<dbReference type="EMBL" id="CP086716">
    <property type="protein sequence ID" value="WOO80193.1"/>
    <property type="molecule type" value="Genomic_DNA"/>
</dbReference>